<evidence type="ECO:0000256" key="1">
    <source>
        <dbReference type="SAM" id="Phobius"/>
    </source>
</evidence>
<dbReference type="AlphaFoldDB" id="A0A142JGQ0"/>
<organism evidence="2 3">
    <name type="scientific">Cupriavidus nantongensis</name>
    <dbReference type="NCBI Taxonomy" id="1796606"/>
    <lineage>
        <taxon>Bacteria</taxon>
        <taxon>Pseudomonadati</taxon>
        <taxon>Pseudomonadota</taxon>
        <taxon>Betaproteobacteria</taxon>
        <taxon>Burkholderiales</taxon>
        <taxon>Burkholderiaceae</taxon>
        <taxon>Cupriavidus</taxon>
    </lineage>
</organism>
<keyword evidence="1" id="KW-1133">Transmembrane helix</keyword>
<evidence type="ECO:0000313" key="2">
    <source>
        <dbReference type="EMBL" id="AMR77262.1"/>
    </source>
</evidence>
<dbReference type="Proteomes" id="UP000075238">
    <property type="component" value="Chromosome 1"/>
</dbReference>
<dbReference type="KEGG" id="cnan:A2G96_05685"/>
<dbReference type="RefSeq" id="WP_062797532.1">
    <property type="nucleotide sequence ID" value="NZ_CP014844.1"/>
</dbReference>
<keyword evidence="3" id="KW-1185">Reference proteome</keyword>
<protein>
    <submittedName>
        <fullName evidence="2">Uncharacterized protein</fullName>
    </submittedName>
</protein>
<sequence length="172" mass="17585">MGFDPLTIGIGLAAAGSVLGAGAAIVQGRQQKAQAETQAELTRRDAAQQQDAALAQAEKIRRAGRQQQAETTANLAASGVSIGAGTPLRISNEIYRTSEQDAYQTILSGRRAQTAGDIQAGMLNASGNNAMTTGMLSAGGSLLSGAASAYKSGWRTKGAPVTDLSTYSGIRQ</sequence>
<keyword evidence="1" id="KW-0472">Membrane</keyword>
<name>A0A142JGQ0_9BURK</name>
<dbReference type="STRING" id="1796606.A2G96_05685"/>
<proteinExistence type="predicted"/>
<dbReference type="EMBL" id="CP014844">
    <property type="protein sequence ID" value="AMR77262.1"/>
    <property type="molecule type" value="Genomic_DNA"/>
</dbReference>
<accession>A0A142JGQ0</accession>
<evidence type="ECO:0000313" key="3">
    <source>
        <dbReference type="Proteomes" id="UP000075238"/>
    </source>
</evidence>
<dbReference type="OrthoDB" id="6638618at2"/>
<feature type="transmembrane region" description="Helical" evidence="1">
    <location>
        <begin position="6"/>
        <end position="26"/>
    </location>
</feature>
<keyword evidence="1" id="KW-0812">Transmembrane</keyword>
<reference evidence="2 3" key="1">
    <citation type="submission" date="2016-03" db="EMBL/GenBank/DDBJ databases">
        <title>Complete genome sequence of a novel chlorpyrifos degrading bacterium, Cupriavidus nantongensis sp. X1.</title>
        <authorList>
            <person name="Fang L."/>
        </authorList>
    </citation>
    <scope>NUCLEOTIDE SEQUENCE [LARGE SCALE GENOMIC DNA]</scope>
    <source>
        <strain evidence="2 3">X1</strain>
    </source>
</reference>
<gene>
    <name evidence="2" type="ORF">A2G96_05685</name>
</gene>